<reference evidence="1 2" key="1">
    <citation type="submission" date="2017-01" db="EMBL/GenBank/DDBJ databases">
        <title>The cable genome- insights into the physiology and evolution of filamentous bacteria capable of sulfide oxidation via long distance electron transfer.</title>
        <authorList>
            <person name="Schreiber L."/>
            <person name="Bjerg J.T."/>
            <person name="Boggild A."/>
            <person name="Van De Vossenberg J."/>
            <person name="Meysman F."/>
            <person name="Nielsen L.P."/>
            <person name="Schramm A."/>
            <person name="Kjeldsen K.U."/>
        </authorList>
    </citation>
    <scope>NUCLEOTIDE SEQUENCE [LARGE SCALE GENOMIC DNA]</scope>
    <source>
        <strain evidence="1">MCF</strain>
    </source>
</reference>
<gene>
    <name evidence="1" type="ORF">H206_00095</name>
</gene>
<protein>
    <submittedName>
        <fullName evidence="1">Uncharacterized protein</fullName>
    </submittedName>
</protein>
<dbReference type="EMBL" id="MTKO01000070">
    <property type="protein sequence ID" value="RWX46025.1"/>
    <property type="molecule type" value="Genomic_DNA"/>
</dbReference>
<evidence type="ECO:0000313" key="2">
    <source>
        <dbReference type="Proteomes" id="UP000287853"/>
    </source>
</evidence>
<accession>A0A444IZG0</accession>
<name>A0A444IZG0_9BACT</name>
<dbReference type="Proteomes" id="UP000287853">
    <property type="component" value="Unassembled WGS sequence"/>
</dbReference>
<dbReference type="AlphaFoldDB" id="A0A444IZG0"/>
<proteinExistence type="predicted"/>
<evidence type="ECO:0000313" key="1">
    <source>
        <dbReference type="EMBL" id="RWX46025.1"/>
    </source>
</evidence>
<sequence>MLHCRIIMGYVDYLCKLNLSSDLADNLGKNLLHPLHHQLSVCQGKVHAILHLLEIILSFLAVQGQKGQLPLLRHRGMPFPVQLNSQLVIMMGHLIAEVTTPRVDHQPDKTVAPLLDLKEMIASSKVPTCLSVDRYSPCTIPSRQSAYPSGIRLSSWAFL</sequence>
<comment type="caution">
    <text evidence="1">The sequence shown here is derived from an EMBL/GenBank/DDBJ whole genome shotgun (WGS) entry which is preliminary data.</text>
</comment>
<keyword evidence="2" id="KW-1185">Reference proteome</keyword>
<organism evidence="1 2">
    <name type="scientific">Candidatus Electrothrix aarhusensis</name>
    <dbReference type="NCBI Taxonomy" id="1859131"/>
    <lineage>
        <taxon>Bacteria</taxon>
        <taxon>Pseudomonadati</taxon>
        <taxon>Thermodesulfobacteriota</taxon>
        <taxon>Desulfobulbia</taxon>
        <taxon>Desulfobulbales</taxon>
        <taxon>Desulfobulbaceae</taxon>
        <taxon>Candidatus Electrothrix</taxon>
    </lineage>
</organism>